<comment type="similarity">
    <text evidence="1 11">Belongs to the DnaX/STICHEL family.</text>
</comment>
<feature type="coiled-coil region" evidence="12">
    <location>
        <begin position="393"/>
        <end position="420"/>
    </location>
</feature>
<evidence type="ECO:0000256" key="10">
    <source>
        <dbReference type="ARBA" id="ARBA00049244"/>
    </source>
</evidence>
<dbReference type="EC" id="2.7.7.7" evidence="11"/>
<dbReference type="CDD" id="cd00009">
    <property type="entry name" value="AAA"/>
    <property type="match status" value="1"/>
</dbReference>
<dbReference type="InterPro" id="IPR003593">
    <property type="entry name" value="AAA+_ATPase"/>
</dbReference>
<keyword evidence="3 11" id="KW-0548">Nucleotidyltransferase</keyword>
<dbReference type="SMART" id="SM00382">
    <property type="entry name" value="AAA"/>
    <property type="match status" value="1"/>
</dbReference>
<keyword evidence="9 11" id="KW-0239">DNA-directed DNA polymerase</keyword>
<dbReference type="InterPro" id="IPR008921">
    <property type="entry name" value="DNA_pol3_clamp-load_cplx_C"/>
</dbReference>
<dbReference type="SUPFAM" id="SSF52540">
    <property type="entry name" value="P-loop containing nucleoside triphosphate hydrolases"/>
    <property type="match status" value="1"/>
</dbReference>
<dbReference type="InterPro" id="IPR045085">
    <property type="entry name" value="HLD_clamp_pol_III_gamma_tau"/>
</dbReference>
<dbReference type="SUPFAM" id="SSF48019">
    <property type="entry name" value="post-AAA+ oligomerization domain-like"/>
    <property type="match status" value="1"/>
</dbReference>
<comment type="caution">
    <text evidence="14">The sequence shown here is derived from an EMBL/GenBank/DDBJ whole genome shotgun (WGS) entry which is preliminary data.</text>
</comment>
<dbReference type="Pfam" id="PF12169">
    <property type="entry name" value="DNA_pol3_gamma3"/>
    <property type="match status" value="1"/>
</dbReference>
<dbReference type="NCBIfam" id="TIGR02397">
    <property type="entry name" value="dnaX_nterm"/>
    <property type="match status" value="1"/>
</dbReference>
<dbReference type="GO" id="GO:0009360">
    <property type="term" value="C:DNA polymerase III complex"/>
    <property type="evidence" value="ECO:0007669"/>
    <property type="project" value="InterPro"/>
</dbReference>
<keyword evidence="7" id="KW-0862">Zinc</keyword>
<evidence type="ECO:0000256" key="2">
    <source>
        <dbReference type="ARBA" id="ARBA00022679"/>
    </source>
</evidence>
<evidence type="ECO:0000256" key="1">
    <source>
        <dbReference type="ARBA" id="ARBA00006360"/>
    </source>
</evidence>
<dbReference type="Gene3D" id="3.40.50.300">
    <property type="entry name" value="P-loop containing nucleotide triphosphate hydrolases"/>
    <property type="match status" value="1"/>
</dbReference>
<accession>A0A2N2E9H4</accession>
<keyword evidence="2 11" id="KW-0808">Transferase</keyword>
<comment type="subunit">
    <text evidence="11">DNA polymerase III contains a core (composed of alpha, epsilon and theta chains) that associates with a tau subunit. This core dimerizes to form the POLIII' complex. PolIII' associates with the gamma complex (composed of gamma, delta, delta', psi and chi chains) and with the beta chain to form the complete DNA polymerase III complex.</text>
</comment>
<dbReference type="InterPro" id="IPR027417">
    <property type="entry name" value="P-loop_NTPase"/>
</dbReference>
<evidence type="ECO:0000256" key="12">
    <source>
        <dbReference type="SAM" id="Coils"/>
    </source>
</evidence>
<evidence type="ECO:0000256" key="4">
    <source>
        <dbReference type="ARBA" id="ARBA00022705"/>
    </source>
</evidence>
<dbReference type="Pfam" id="PF13177">
    <property type="entry name" value="DNA_pol3_delta2"/>
    <property type="match status" value="1"/>
</dbReference>
<dbReference type="InterPro" id="IPR012763">
    <property type="entry name" value="DNA_pol_III_sug/sutau_N"/>
</dbReference>
<proteinExistence type="inferred from homology"/>
<dbReference type="CDD" id="cd18137">
    <property type="entry name" value="HLD_clamp_pol_III_gamma_tau"/>
    <property type="match status" value="1"/>
</dbReference>
<keyword evidence="4 11" id="KW-0235">DNA replication</keyword>
<keyword evidence="12" id="KW-0175">Coiled coil</keyword>
<evidence type="ECO:0000313" key="14">
    <source>
        <dbReference type="EMBL" id="PKM91332.1"/>
    </source>
</evidence>
<dbReference type="GO" id="GO:0003677">
    <property type="term" value="F:DNA binding"/>
    <property type="evidence" value="ECO:0007669"/>
    <property type="project" value="InterPro"/>
</dbReference>
<dbReference type="Gene3D" id="1.20.272.10">
    <property type="match status" value="1"/>
</dbReference>
<dbReference type="GO" id="GO:0006261">
    <property type="term" value="P:DNA-templated DNA replication"/>
    <property type="evidence" value="ECO:0007669"/>
    <property type="project" value="TreeGrafter"/>
</dbReference>
<dbReference type="Gene3D" id="1.10.8.60">
    <property type="match status" value="1"/>
</dbReference>
<evidence type="ECO:0000256" key="6">
    <source>
        <dbReference type="ARBA" id="ARBA00022741"/>
    </source>
</evidence>
<dbReference type="EMBL" id="PHAI01000002">
    <property type="protein sequence ID" value="PKM91332.1"/>
    <property type="molecule type" value="Genomic_DNA"/>
</dbReference>
<comment type="function">
    <text evidence="11">DNA polymerase III is a complex, multichain enzyme responsible for most of the replicative synthesis in bacteria. This DNA polymerase also exhibits 3' to 5' exonuclease activity.</text>
</comment>
<dbReference type="InterPro" id="IPR022754">
    <property type="entry name" value="DNA_pol_III_gamma-3"/>
</dbReference>
<evidence type="ECO:0000256" key="9">
    <source>
        <dbReference type="ARBA" id="ARBA00022932"/>
    </source>
</evidence>
<evidence type="ECO:0000256" key="11">
    <source>
        <dbReference type="RuleBase" id="RU364063"/>
    </source>
</evidence>
<dbReference type="GO" id="GO:0046872">
    <property type="term" value="F:metal ion binding"/>
    <property type="evidence" value="ECO:0007669"/>
    <property type="project" value="UniProtKB-KW"/>
</dbReference>
<dbReference type="PANTHER" id="PTHR11669:SF0">
    <property type="entry name" value="PROTEIN STICHEL-LIKE 2"/>
    <property type="match status" value="1"/>
</dbReference>
<dbReference type="PANTHER" id="PTHR11669">
    <property type="entry name" value="REPLICATION FACTOR C / DNA POLYMERASE III GAMMA-TAU SUBUNIT"/>
    <property type="match status" value="1"/>
</dbReference>
<evidence type="ECO:0000256" key="8">
    <source>
        <dbReference type="ARBA" id="ARBA00022840"/>
    </source>
</evidence>
<feature type="domain" description="AAA+ ATPase" evidence="13">
    <location>
        <begin position="35"/>
        <end position="180"/>
    </location>
</feature>
<organism evidence="14 15">
    <name type="scientific">Candidatus Falkowbacteria bacterium HGW-Falkowbacteria-1</name>
    <dbReference type="NCBI Taxonomy" id="2013768"/>
    <lineage>
        <taxon>Bacteria</taxon>
        <taxon>Candidatus Falkowiibacteriota</taxon>
    </lineage>
</organism>
<gene>
    <name evidence="11" type="primary">dnaX</name>
    <name evidence="14" type="ORF">CVU82_01905</name>
</gene>
<evidence type="ECO:0000256" key="7">
    <source>
        <dbReference type="ARBA" id="ARBA00022833"/>
    </source>
</evidence>
<reference evidence="14 15" key="1">
    <citation type="journal article" date="2017" name="ISME J.">
        <title>Potential for microbial H2 and metal transformations associated with novel bacteria and archaea in deep terrestrial subsurface sediments.</title>
        <authorList>
            <person name="Hernsdorf A.W."/>
            <person name="Amano Y."/>
            <person name="Miyakawa K."/>
            <person name="Ise K."/>
            <person name="Suzuki Y."/>
            <person name="Anantharaman K."/>
            <person name="Probst A."/>
            <person name="Burstein D."/>
            <person name="Thomas B.C."/>
            <person name="Banfield J.F."/>
        </authorList>
    </citation>
    <scope>NUCLEOTIDE SEQUENCE [LARGE SCALE GENOMIC DNA]</scope>
    <source>
        <strain evidence="14">HGW-Falkowbacteria-1</strain>
    </source>
</reference>
<evidence type="ECO:0000313" key="15">
    <source>
        <dbReference type="Proteomes" id="UP000233517"/>
    </source>
</evidence>
<evidence type="ECO:0000259" key="13">
    <source>
        <dbReference type="SMART" id="SM00382"/>
    </source>
</evidence>
<dbReference type="GO" id="GO:0005524">
    <property type="term" value="F:ATP binding"/>
    <property type="evidence" value="ECO:0007669"/>
    <property type="project" value="UniProtKB-KW"/>
</dbReference>
<comment type="catalytic activity">
    <reaction evidence="10 11">
        <text>DNA(n) + a 2'-deoxyribonucleoside 5'-triphosphate = DNA(n+1) + diphosphate</text>
        <dbReference type="Rhea" id="RHEA:22508"/>
        <dbReference type="Rhea" id="RHEA-COMP:17339"/>
        <dbReference type="Rhea" id="RHEA-COMP:17340"/>
        <dbReference type="ChEBI" id="CHEBI:33019"/>
        <dbReference type="ChEBI" id="CHEBI:61560"/>
        <dbReference type="ChEBI" id="CHEBI:173112"/>
        <dbReference type="EC" id="2.7.7.7"/>
    </reaction>
</comment>
<dbReference type="GO" id="GO:0003887">
    <property type="term" value="F:DNA-directed DNA polymerase activity"/>
    <property type="evidence" value="ECO:0007669"/>
    <property type="project" value="UniProtKB-KW"/>
</dbReference>
<dbReference type="AlphaFoldDB" id="A0A2N2E9H4"/>
<keyword evidence="5" id="KW-0479">Metal-binding</keyword>
<sequence>MAVLYQKYRPQKFSEIFGQNNIRITLQNEVLHNKTSHAYLFCGPRAVGKTTLARILAKTINCKNRKENEFEPCNKCEACISINSFSNLDVIEIDAASNTGVDNVRENIISLSRVISTNNKYKVFIIDEVHMLSLSAFNALLKTLEEPPTNVMFILCTTEAYKVPLTIISRCERFDFKKISVNDMVLKLETIVKSEKIEVDREVLELISLKSDGHLRDAESLLSQIMSISDKKIDIDTANLVIPYNNIEENINLLKHLSRKDAMEAIKLVNDLLTSGVNLKLFVNDLIELLRKIILSKVSISLTSNLGLDLNEKMEIKISELSSIFTINELMELSQSLMLDIKEIGSSFIPQMPVEFTIIKFCQSNSKQNFIKEEVLLKKDQKILENLKNPSEIKKVDDFKESIKSKNEELKNEVLSLEKIVDLWPEFLMKLKPHNHSLSFVMQSCQINSVSGNKICLSFRYKLHKDRLDNPEIKNIVKKILKDVYNNDLDIETLVNEDLKINSTSNSNETVDNLLKTFGGQIIN</sequence>
<dbReference type="InterPro" id="IPR050238">
    <property type="entry name" value="DNA_Rep/Repair_Clamp_Loader"/>
</dbReference>
<evidence type="ECO:0000256" key="3">
    <source>
        <dbReference type="ARBA" id="ARBA00022695"/>
    </source>
</evidence>
<protein>
    <recommendedName>
        <fullName evidence="11">DNA polymerase III subunit gamma/tau</fullName>
        <ecNumber evidence="11">2.7.7.7</ecNumber>
    </recommendedName>
</protein>
<name>A0A2N2E9H4_9BACT</name>
<keyword evidence="6 11" id="KW-0547">Nucleotide-binding</keyword>
<dbReference type="Proteomes" id="UP000233517">
    <property type="component" value="Unassembled WGS sequence"/>
</dbReference>
<dbReference type="NCBIfam" id="NF004046">
    <property type="entry name" value="PRK05563.1"/>
    <property type="match status" value="1"/>
</dbReference>
<evidence type="ECO:0000256" key="5">
    <source>
        <dbReference type="ARBA" id="ARBA00022723"/>
    </source>
</evidence>
<keyword evidence="8 11" id="KW-0067">ATP-binding</keyword>